<reference evidence="2 3" key="1">
    <citation type="submission" date="2020-02" db="EMBL/GenBank/DDBJ databases">
        <title>Draft genome sequence of Haematococcus lacustris strain NIES-144.</title>
        <authorList>
            <person name="Morimoto D."/>
            <person name="Nakagawa S."/>
            <person name="Yoshida T."/>
            <person name="Sawayama S."/>
        </authorList>
    </citation>
    <scope>NUCLEOTIDE SEQUENCE [LARGE SCALE GENOMIC DNA]</scope>
    <source>
        <strain evidence="2 3">NIES-144</strain>
    </source>
</reference>
<evidence type="ECO:0000313" key="2">
    <source>
        <dbReference type="EMBL" id="GFH07856.1"/>
    </source>
</evidence>
<feature type="non-terminal residue" evidence="2">
    <location>
        <position position="194"/>
    </location>
</feature>
<organism evidence="2 3">
    <name type="scientific">Haematococcus lacustris</name>
    <name type="common">Green alga</name>
    <name type="synonym">Haematococcus pluvialis</name>
    <dbReference type="NCBI Taxonomy" id="44745"/>
    <lineage>
        <taxon>Eukaryota</taxon>
        <taxon>Viridiplantae</taxon>
        <taxon>Chlorophyta</taxon>
        <taxon>core chlorophytes</taxon>
        <taxon>Chlorophyceae</taxon>
        <taxon>CS clade</taxon>
        <taxon>Chlamydomonadales</taxon>
        <taxon>Haematococcaceae</taxon>
        <taxon>Haematococcus</taxon>
    </lineage>
</organism>
<dbReference type="EMBL" id="BLLF01000120">
    <property type="protein sequence ID" value="GFH07856.1"/>
    <property type="molecule type" value="Genomic_DNA"/>
</dbReference>
<gene>
    <name evidence="2" type="ORF">HaLaN_02718</name>
</gene>
<name>A0A699YLR7_HAELA</name>
<dbReference type="Proteomes" id="UP000485058">
    <property type="component" value="Unassembled WGS sequence"/>
</dbReference>
<feature type="region of interest" description="Disordered" evidence="1">
    <location>
        <begin position="170"/>
        <end position="194"/>
    </location>
</feature>
<feature type="non-terminal residue" evidence="2">
    <location>
        <position position="1"/>
    </location>
</feature>
<dbReference type="AlphaFoldDB" id="A0A699YLR7"/>
<comment type="caution">
    <text evidence="2">The sequence shown here is derived from an EMBL/GenBank/DDBJ whole genome shotgun (WGS) entry which is preliminary data.</text>
</comment>
<sequence length="194" mass="21229">LHVCIPAAPHVIGLHTISSPVTAEVTHPSANCSRATNTCLCFNFNSMAAWMLSSTKQHQEAAGQSTTFQTYWHQYRAFTPDHVLRMLVFTQSCVACWLTSRCMPQCCLPCSAYCRARNGVWCAPPRGNPGGAGKALRLCSQAVWEEHRTMSWSMRHFACDRHPGLNHALGNTVTGHHERSSGAPPQPGSQAAGR</sequence>
<accession>A0A699YLR7</accession>
<keyword evidence="3" id="KW-1185">Reference proteome</keyword>
<proteinExistence type="predicted"/>
<protein>
    <submittedName>
        <fullName evidence="2">Uncharacterized protein</fullName>
    </submittedName>
</protein>
<evidence type="ECO:0000256" key="1">
    <source>
        <dbReference type="SAM" id="MobiDB-lite"/>
    </source>
</evidence>
<evidence type="ECO:0000313" key="3">
    <source>
        <dbReference type="Proteomes" id="UP000485058"/>
    </source>
</evidence>